<feature type="domain" description="HTH araC/xylS-type" evidence="4">
    <location>
        <begin position="178"/>
        <end position="276"/>
    </location>
</feature>
<dbReference type="InterPro" id="IPR011051">
    <property type="entry name" value="RmlC_Cupin_sf"/>
</dbReference>
<dbReference type="GO" id="GO:0043565">
    <property type="term" value="F:sequence-specific DNA binding"/>
    <property type="evidence" value="ECO:0007669"/>
    <property type="project" value="InterPro"/>
</dbReference>
<sequence>MYTFYDNLRFTGQDYISTWQSGNRSWAAYSVYNHKAGHEIYTPYTILNLVLRGRKRMYDGRFIHHLEAGDVLVIPPGALLCSEIMAHRDGFESINIVLPEQLINTFAGTGENLQLGAVKLDAALSWQLFAENLQQQFSEGAMPSREAIVTKALQLLAGSRQGAAVLGMLQQASADTLPVAMEAIGRELPELEKLDDIARKSCMSKATLKRRFRQLYNAAPMHWLWEKRLEKACFLLSTTSLSIHDIAYSTGFENIPHFYRLFRNAYGVTPKTWKLSFSANDDRY</sequence>
<organism evidence="5 6">
    <name type="scientific">Chitinophaga tropicalis</name>
    <dbReference type="NCBI Taxonomy" id="2683588"/>
    <lineage>
        <taxon>Bacteria</taxon>
        <taxon>Pseudomonadati</taxon>
        <taxon>Bacteroidota</taxon>
        <taxon>Chitinophagia</taxon>
        <taxon>Chitinophagales</taxon>
        <taxon>Chitinophagaceae</taxon>
        <taxon>Chitinophaga</taxon>
    </lineage>
</organism>
<protein>
    <submittedName>
        <fullName evidence="5">Helix-turn-helix domain-containing protein</fullName>
    </submittedName>
</protein>
<reference evidence="5 6" key="1">
    <citation type="submission" date="2019-12" db="EMBL/GenBank/DDBJ databases">
        <title>Chitinophaga sp. strain ysch24 (GDMCC 1.1355), whole genome shotgun sequence.</title>
        <authorList>
            <person name="Zhang X."/>
        </authorList>
    </citation>
    <scope>NUCLEOTIDE SEQUENCE [LARGE SCALE GENOMIC DNA]</scope>
    <source>
        <strain evidence="6">ysch24</strain>
    </source>
</reference>
<dbReference type="PANTHER" id="PTHR43280:SF2">
    <property type="entry name" value="HTH-TYPE TRANSCRIPTIONAL REGULATOR EXSA"/>
    <property type="match status" value="1"/>
</dbReference>
<dbReference type="RefSeq" id="WP_157304048.1">
    <property type="nucleotide sequence ID" value="NZ_WRXN01000001.1"/>
</dbReference>
<dbReference type="GO" id="GO:0003700">
    <property type="term" value="F:DNA-binding transcription factor activity"/>
    <property type="evidence" value="ECO:0007669"/>
    <property type="project" value="InterPro"/>
</dbReference>
<dbReference type="InterPro" id="IPR009057">
    <property type="entry name" value="Homeodomain-like_sf"/>
</dbReference>
<name>A0A7K1TX15_9BACT</name>
<dbReference type="SMART" id="SM00342">
    <property type="entry name" value="HTH_ARAC"/>
    <property type="match status" value="1"/>
</dbReference>
<evidence type="ECO:0000313" key="5">
    <source>
        <dbReference type="EMBL" id="MVT06651.1"/>
    </source>
</evidence>
<keyword evidence="3" id="KW-0804">Transcription</keyword>
<dbReference type="PROSITE" id="PS00041">
    <property type="entry name" value="HTH_ARAC_FAMILY_1"/>
    <property type="match status" value="1"/>
</dbReference>
<dbReference type="AlphaFoldDB" id="A0A7K1TX15"/>
<dbReference type="InterPro" id="IPR054015">
    <property type="entry name" value="ExsA-like_N"/>
</dbReference>
<evidence type="ECO:0000256" key="3">
    <source>
        <dbReference type="ARBA" id="ARBA00023163"/>
    </source>
</evidence>
<evidence type="ECO:0000313" key="6">
    <source>
        <dbReference type="Proteomes" id="UP000461730"/>
    </source>
</evidence>
<dbReference type="PANTHER" id="PTHR43280">
    <property type="entry name" value="ARAC-FAMILY TRANSCRIPTIONAL REGULATOR"/>
    <property type="match status" value="1"/>
</dbReference>
<evidence type="ECO:0000256" key="2">
    <source>
        <dbReference type="ARBA" id="ARBA00023125"/>
    </source>
</evidence>
<dbReference type="Gene3D" id="1.10.10.60">
    <property type="entry name" value="Homeodomain-like"/>
    <property type="match status" value="2"/>
</dbReference>
<dbReference type="PRINTS" id="PR00032">
    <property type="entry name" value="HTHARAC"/>
</dbReference>
<evidence type="ECO:0000259" key="4">
    <source>
        <dbReference type="PROSITE" id="PS01124"/>
    </source>
</evidence>
<dbReference type="InterPro" id="IPR018062">
    <property type="entry name" value="HTH_AraC-typ_CS"/>
</dbReference>
<dbReference type="Proteomes" id="UP000461730">
    <property type="component" value="Unassembled WGS sequence"/>
</dbReference>
<gene>
    <name evidence="5" type="ORF">GO493_00150</name>
</gene>
<dbReference type="SUPFAM" id="SSF51182">
    <property type="entry name" value="RmlC-like cupins"/>
    <property type="match status" value="1"/>
</dbReference>
<keyword evidence="2" id="KW-0238">DNA-binding</keyword>
<dbReference type="InterPro" id="IPR020449">
    <property type="entry name" value="Tscrpt_reg_AraC-type_HTH"/>
</dbReference>
<proteinExistence type="predicted"/>
<evidence type="ECO:0000256" key="1">
    <source>
        <dbReference type="ARBA" id="ARBA00023015"/>
    </source>
</evidence>
<dbReference type="SUPFAM" id="SSF46689">
    <property type="entry name" value="Homeodomain-like"/>
    <property type="match status" value="1"/>
</dbReference>
<comment type="caution">
    <text evidence="5">The sequence shown here is derived from an EMBL/GenBank/DDBJ whole genome shotgun (WGS) entry which is preliminary data.</text>
</comment>
<accession>A0A7K1TX15</accession>
<dbReference type="EMBL" id="WRXN01000001">
    <property type="protein sequence ID" value="MVT06651.1"/>
    <property type="molecule type" value="Genomic_DNA"/>
</dbReference>
<dbReference type="PROSITE" id="PS01124">
    <property type="entry name" value="HTH_ARAC_FAMILY_2"/>
    <property type="match status" value="1"/>
</dbReference>
<dbReference type="Pfam" id="PF22200">
    <property type="entry name" value="ExsA_N"/>
    <property type="match status" value="1"/>
</dbReference>
<keyword evidence="1" id="KW-0805">Transcription regulation</keyword>
<keyword evidence="6" id="KW-1185">Reference proteome</keyword>
<dbReference type="InterPro" id="IPR018060">
    <property type="entry name" value="HTH_AraC"/>
</dbReference>
<dbReference type="Pfam" id="PF12833">
    <property type="entry name" value="HTH_18"/>
    <property type="match status" value="1"/>
</dbReference>